<dbReference type="GO" id="GO:0006508">
    <property type="term" value="P:proteolysis"/>
    <property type="evidence" value="ECO:0007669"/>
    <property type="project" value="UniProtKB-KW"/>
</dbReference>
<comment type="cofactor">
    <cofactor evidence="8">
        <name>Mn(2+)</name>
        <dbReference type="ChEBI" id="CHEBI:29035"/>
    </cofactor>
    <text evidence="8">Binds 2 manganese ions per subunit.</text>
</comment>
<dbReference type="AlphaFoldDB" id="A0A7M1LE81"/>
<feature type="binding site" evidence="8">
    <location>
        <position position="244"/>
    </location>
    <ligand>
        <name>Mn(2+)</name>
        <dbReference type="ChEBI" id="CHEBI:29035"/>
        <label>2</label>
    </ligand>
</feature>
<dbReference type="PANTHER" id="PTHR11963">
    <property type="entry name" value="LEUCINE AMINOPEPTIDASE-RELATED"/>
    <property type="match status" value="1"/>
</dbReference>
<feature type="binding site" evidence="8">
    <location>
        <position position="249"/>
    </location>
    <ligand>
        <name>Mn(2+)</name>
        <dbReference type="ChEBI" id="CHEBI:29035"/>
        <label>1</label>
    </ligand>
</feature>
<keyword evidence="5 8" id="KW-0645">Protease</keyword>
<dbReference type="Pfam" id="PF02789">
    <property type="entry name" value="Peptidase_M17_N"/>
    <property type="match status" value="1"/>
</dbReference>
<evidence type="ECO:0000313" key="11">
    <source>
        <dbReference type="Proteomes" id="UP000594749"/>
    </source>
</evidence>
<gene>
    <name evidence="8" type="primary">pepA</name>
    <name evidence="10" type="ORF">IMC76_06660</name>
</gene>
<dbReference type="InterPro" id="IPR008283">
    <property type="entry name" value="Peptidase_M17_N"/>
</dbReference>
<evidence type="ECO:0000256" key="7">
    <source>
        <dbReference type="ARBA" id="ARBA00023211"/>
    </source>
</evidence>
<dbReference type="PANTHER" id="PTHR11963:SF23">
    <property type="entry name" value="CYTOSOL AMINOPEPTIDASE"/>
    <property type="match status" value="1"/>
</dbReference>
<dbReference type="Proteomes" id="UP000594749">
    <property type="component" value="Chromosome"/>
</dbReference>
<sequence>MQFQILNQNLDEIKADFEAVLVVDKNLEHKFIKDDFKFYKFDGCGVLVLPEKRRIYVGVKRLDYDYLRVAMSQIYNALKGYDIKSLKIASYLCKCTKKTFQAIAEGFILGSYKFDKYKSDKKESSLDEILISTDEYNEKEIDLKKADMGLKFGKIIADATNFAKDGVNEIPNTYTPDHMAKEAQNLASNYTDVECLVYDEKFLKEQNMGAFLAVNKASIHPPRLIHLKYTPKSKPLKKIIFVGKGLTYDSGGLSLKPSNYMLTMKCDKSGALAAMGIIKGASELELPFEIHAIIGATENMIGGNAYKPDDVLISRSGTTIEVRNTDAEGRLVLADVLSYAQDFNPDLLIDMATLTGACAVGVGQFTTGLLGNNVELLREYKDSASMSGELFTIFEFNDYLRELIDSQIADVSNVSSSRYGGTTTAGLFLDKFIKDEYKDRWLHLDIAGPAYVEKAWGYNQYGASGAGVRANLYFLQNLAKELK</sequence>
<dbReference type="CDD" id="cd00433">
    <property type="entry name" value="Peptidase_M17"/>
    <property type="match status" value="1"/>
</dbReference>
<dbReference type="GO" id="GO:0070006">
    <property type="term" value="F:metalloaminopeptidase activity"/>
    <property type="evidence" value="ECO:0007669"/>
    <property type="project" value="InterPro"/>
</dbReference>
<feature type="active site" evidence="8">
    <location>
        <position position="330"/>
    </location>
</feature>
<evidence type="ECO:0000313" key="10">
    <source>
        <dbReference type="EMBL" id="QOQ86892.1"/>
    </source>
</evidence>
<feature type="binding site" evidence="8">
    <location>
        <position position="267"/>
    </location>
    <ligand>
        <name>Mn(2+)</name>
        <dbReference type="ChEBI" id="CHEBI:29035"/>
        <label>2</label>
    </ligand>
</feature>
<accession>A0A7M1LE81</accession>
<feature type="domain" description="Cytosol aminopeptidase" evidence="9">
    <location>
        <begin position="324"/>
        <end position="331"/>
    </location>
</feature>
<dbReference type="SUPFAM" id="SSF53187">
    <property type="entry name" value="Zn-dependent exopeptidases"/>
    <property type="match status" value="1"/>
</dbReference>
<dbReference type="EMBL" id="CP063078">
    <property type="protein sequence ID" value="QOQ86892.1"/>
    <property type="molecule type" value="Genomic_DNA"/>
</dbReference>
<evidence type="ECO:0000259" key="9">
    <source>
        <dbReference type="PROSITE" id="PS00631"/>
    </source>
</evidence>
<comment type="catalytic activity">
    <reaction evidence="2 8">
        <text>Release of an N-terminal amino acid, preferentially leucine, but not glutamic or aspartic acids.</text>
        <dbReference type="EC" id="3.4.11.10"/>
    </reaction>
</comment>
<dbReference type="RefSeq" id="WP_025803742.1">
    <property type="nucleotide sequence ID" value="NZ_CP053842.1"/>
</dbReference>
<dbReference type="SUPFAM" id="SSF52949">
    <property type="entry name" value="Macro domain-like"/>
    <property type="match status" value="1"/>
</dbReference>
<evidence type="ECO:0000256" key="3">
    <source>
        <dbReference type="ARBA" id="ARBA00009528"/>
    </source>
</evidence>
<dbReference type="EC" id="3.4.11.1" evidence="8"/>
<protein>
    <recommendedName>
        <fullName evidence="8">Probable cytosol aminopeptidase</fullName>
        <ecNumber evidence="8">3.4.11.1</ecNumber>
    </recommendedName>
    <alternativeName>
        <fullName evidence="8">Leucine aminopeptidase</fullName>
        <shortName evidence="8">LAP</shortName>
        <ecNumber evidence="8">3.4.11.10</ecNumber>
    </alternativeName>
    <alternativeName>
        <fullName evidence="8">Leucyl aminopeptidase</fullName>
    </alternativeName>
</protein>
<keyword evidence="11" id="KW-1185">Reference proteome</keyword>
<evidence type="ECO:0000256" key="8">
    <source>
        <dbReference type="HAMAP-Rule" id="MF_00181"/>
    </source>
</evidence>
<feature type="binding site" evidence="8">
    <location>
        <position position="328"/>
    </location>
    <ligand>
        <name>Mn(2+)</name>
        <dbReference type="ChEBI" id="CHEBI:29035"/>
        <label>1</label>
    </ligand>
</feature>
<dbReference type="InterPro" id="IPR000819">
    <property type="entry name" value="Peptidase_M17_C"/>
</dbReference>
<evidence type="ECO:0000256" key="2">
    <source>
        <dbReference type="ARBA" id="ARBA00000967"/>
    </source>
</evidence>
<evidence type="ECO:0000256" key="6">
    <source>
        <dbReference type="ARBA" id="ARBA00022801"/>
    </source>
</evidence>
<evidence type="ECO:0000256" key="5">
    <source>
        <dbReference type="ARBA" id="ARBA00022670"/>
    </source>
</evidence>
<dbReference type="NCBIfam" id="NF002081">
    <property type="entry name" value="PRK00913.3-3"/>
    <property type="match status" value="1"/>
</dbReference>
<dbReference type="InterPro" id="IPR011356">
    <property type="entry name" value="Leucine_aapep/pepB"/>
</dbReference>
<dbReference type="OrthoDB" id="9809354at2"/>
<dbReference type="GO" id="GO:0005737">
    <property type="term" value="C:cytoplasm"/>
    <property type="evidence" value="ECO:0007669"/>
    <property type="project" value="UniProtKB-SubCell"/>
</dbReference>
<keyword evidence="6 8" id="KW-0378">Hydrolase</keyword>
<dbReference type="EC" id="3.4.11.10" evidence="8"/>
<comment type="subcellular location">
    <subcellularLocation>
        <location evidence="8">Cytoplasm</location>
    </subcellularLocation>
</comment>
<dbReference type="Gene3D" id="3.40.220.10">
    <property type="entry name" value="Leucine Aminopeptidase, subunit E, domain 1"/>
    <property type="match status" value="1"/>
</dbReference>
<dbReference type="HAMAP" id="MF_00181">
    <property type="entry name" value="Cytosol_peptidase_M17"/>
    <property type="match status" value="1"/>
</dbReference>
<keyword evidence="4 8" id="KW-0031">Aminopeptidase</keyword>
<evidence type="ECO:0000256" key="1">
    <source>
        <dbReference type="ARBA" id="ARBA00000135"/>
    </source>
</evidence>
<keyword evidence="8" id="KW-0963">Cytoplasm</keyword>
<dbReference type="InterPro" id="IPR023042">
    <property type="entry name" value="Peptidase_M17_leu_NH2_pept"/>
</dbReference>
<dbReference type="Pfam" id="PF00883">
    <property type="entry name" value="Peptidase_M17"/>
    <property type="match status" value="1"/>
</dbReference>
<dbReference type="PRINTS" id="PR00481">
    <property type="entry name" value="LAMNOPPTDASE"/>
</dbReference>
<feature type="active site" evidence="8">
    <location>
        <position position="256"/>
    </location>
</feature>
<keyword evidence="8" id="KW-0479">Metal-binding</keyword>
<reference evidence="10 11" key="1">
    <citation type="submission" date="2020-10" db="EMBL/GenBank/DDBJ databases">
        <title>Campylobacter and Helicobacter PacBio genomes.</title>
        <authorList>
            <person name="Lane C."/>
        </authorList>
    </citation>
    <scope>NUCLEOTIDE SEQUENCE [LARGE SCALE GENOMIC DNA]</scope>
    <source>
        <strain evidence="10 11">2016D-0077</strain>
    </source>
</reference>
<evidence type="ECO:0000256" key="4">
    <source>
        <dbReference type="ARBA" id="ARBA00022438"/>
    </source>
</evidence>
<organism evidence="10 11">
    <name type="scientific">Campylobacter corcagiensis</name>
    <dbReference type="NCBI Taxonomy" id="1448857"/>
    <lineage>
        <taxon>Bacteria</taxon>
        <taxon>Pseudomonadati</taxon>
        <taxon>Campylobacterota</taxon>
        <taxon>Epsilonproteobacteria</taxon>
        <taxon>Campylobacterales</taxon>
        <taxon>Campylobacteraceae</taxon>
        <taxon>Campylobacter</taxon>
    </lineage>
</organism>
<dbReference type="GO" id="GO:0030145">
    <property type="term" value="F:manganese ion binding"/>
    <property type="evidence" value="ECO:0007669"/>
    <property type="project" value="UniProtKB-UniRule"/>
</dbReference>
<feature type="binding site" evidence="8">
    <location>
        <position position="328"/>
    </location>
    <ligand>
        <name>Mn(2+)</name>
        <dbReference type="ChEBI" id="CHEBI:29035"/>
        <label>2</label>
    </ligand>
</feature>
<dbReference type="Gene3D" id="3.40.630.10">
    <property type="entry name" value="Zn peptidases"/>
    <property type="match status" value="1"/>
</dbReference>
<feature type="binding site" evidence="8">
    <location>
        <position position="326"/>
    </location>
    <ligand>
        <name>Mn(2+)</name>
        <dbReference type="ChEBI" id="CHEBI:29035"/>
        <label>1</label>
    </ligand>
</feature>
<dbReference type="InterPro" id="IPR043472">
    <property type="entry name" value="Macro_dom-like"/>
</dbReference>
<comment type="catalytic activity">
    <reaction evidence="1 8">
        <text>Release of an N-terminal amino acid, Xaa-|-Yaa-, in which Xaa is preferably Leu, but may be other amino acids including Pro although not Arg or Lys, and Yaa may be Pro. Amino acid amides and methyl esters are also readily hydrolyzed, but rates on arylamides are exceedingly low.</text>
        <dbReference type="EC" id="3.4.11.1"/>
    </reaction>
</comment>
<comment type="similarity">
    <text evidence="3 8">Belongs to the peptidase M17 family.</text>
</comment>
<keyword evidence="7 8" id="KW-0464">Manganese</keyword>
<feature type="binding site" evidence="8">
    <location>
        <position position="249"/>
    </location>
    <ligand>
        <name>Mn(2+)</name>
        <dbReference type="ChEBI" id="CHEBI:29035"/>
        <label>2</label>
    </ligand>
</feature>
<dbReference type="PROSITE" id="PS00631">
    <property type="entry name" value="CYTOSOL_AP"/>
    <property type="match status" value="1"/>
</dbReference>
<comment type="function">
    <text evidence="8">Presumably involved in the processing and regular turnover of intracellular proteins. Catalyzes the removal of unsubstituted N-terminal amino acids from various peptides.</text>
</comment>
<name>A0A7M1LE81_9BACT</name>
<proteinExistence type="inferred from homology"/>